<sequence length="1002" mass="112395">MSRSMVHKLINQLYTASEHLSSDSFVSSAACDTLIQSLLQQFFVKQGSLFLVTSCPAALERSAVFFFGPYGPFIKAVYTRSLRSITSYKVPLSAISQLYAELVDINSILLPRYYHYKMTKSSDGDIVLNTLEYAIVTICSAGINCRVSSKEDNATDKIRTTPYNKLILEYLQALRKQDSILYKPLAMEDVQRADDVSMQRSCTISFSPFSVSTFPRTVGDLFISLACDCWFARNIPISTAEQISVPLEALKDFCQTREVSPDATAEERALHTRALGSSHYRTLAYDCTVRPVTDRPCFLTNILDLAYMFARYVVSPAASLNYGALNTISNIMESTRHAILADWQAECPPSHTVDPSLVAGGRKSIYTPDDAMLQKSNYLYVMRNGSEAILSYFVRTNGVSNKLEAATGKSFLRRYAPAFSEIVETRVLPIFFSFLRSLFQGEPVVNKVYLYLLMSRIYGELLCLDPSKLSSDTETYLTDESAELRLSIEDERRLRAAIAIRAPFYTTLLVEWLRHVASVHIKILSETTSLIDKGALRYGSPLSLFNLRSLYCQNYCKPIQHLAALSSVTRWLSHSFVEPILSSLGTIASKITPLDIEVDALLFTARARALMVYAACEPVLWRPAIEKGSAGSRVATIASQLYPTPATKCLLSTEYFKRSVSEASHSLLEDIHHVYFAMSKQHKISGLRFDSRQGTRCYLSIDSAGMLTDIAAQKAYPLCTGYIGLLDMALAHSGEEHLPHDQDRAFFKEYMDQFTHYSSRVKSYLSRLNHSSNVTMNSVLSLQSAVFPWERLLLRLAGWQRGVPILKNVYSISHIYNLLYADMTRGFAGVISSTKHGVSPRRVANRGPRDRPMDIVSSPEYKRLRKISGSSNALKYAAYCMSNSATKILVNSGLLEDKEGDMSHSMLAAVRESTGHVSTIIQPVRPDEFAVLVIALDALAMWINYFLSLIVHVLYLVHKSPRLERRLEQGFTLTFRVLASKRLWGLILLVGLMAWLVRLLLL</sequence>
<evidence type="ECO:0000313" key="1">
    <source>
        <dbReference type="EMBL" id="KAE8305023.1"/>
    </source>
</evidence>
<protein>
    <submittedName>
        <fullName evidence="1">Uncharacterized protein</fullName>
    </submittedName>
</protein>
<accession>A8B674</accession>
<dbReference type="RefSeq" id="XP_001709400.1">
    <property type="nucleotide sequence ID" value="XM_001709348.1"/>
</dbReference>
<comment type="caution">
    <text evidence="1">The sequence shown here is derived from an EMBL/GenBank/DDBJ whole genome shotgun (WGS) entry which is preliminary data.</text>
</comment>
<reference evidence="1 2" key="1">
    <citation type="journal article" date="2007" name="Science">
        <title>Genomic minimalism in the early diverging intestinal parasite Giardia lamblia.</title>
        <authorList>
            <person name="Morrison H.G."/>
            <person name="McArthur A.G."/>
            <person name="Gillin F.D."/>
            <person name="Aley S.B."/>
            <person name="Adam R.D."/>
            <person name="Olsen G.J."/>
            <person name="Best A.A."/>
            <person name="Cande W.Z."/>
            <person name="Chen F."/>
            <person name="Cipriano M.J."/>
            <person name="Davids B.J."/>
            <person name="Dawson S.C."/>
            <person name="Elmendorf H.G."/>
            <person name="Hehl A.B."/>
            <person name="Holder M.E."/>
            <person name="Huse S.M."/>
            <person name="Kim U.U."/>
            <person name="Lasek-Nesselquist E."/>
            <person name="Manning G."/>
            <person name="Nigam A."/>
            <person name="Nixon J.E."/>
            <person name="Palm D."/>
            <person name="Passamaneck N.E."/>
            <person name="Prabhu A."/>
            <person name="Reich C.I."/>
            <person name="Reiner D.S."/>
            <person name="Samuelson J."/>
            <person name="Svard S.G."/>
            <person name="Sogin M.L."/>
        </authorList>
    </citation>
    <scope>NUCLEOTIDE SEQUENCE [LARGE SCALE GENOMIC DNA]</scope>
    <source>
        <strain evidence="1 2">WB C6</strain>
    </source>
</reference>
<dbReference type="AlphaFoldDB" id="A8B674"/>
<proteinExistence type="predicted"/>
<dbReference type="OMA" id="CWFARNI"/>
<gene>
    <name evidence="1" type="ORF">GL50803_003342</name>
</gene>
<dbReference type="Proteomes" id="UP000001548">
    <property type="component" value="Unassembled WGS sequence"/>
</dbReference>
<dbReference type="EMBL" id="AACB03000001">
    <property type="protein sequence ID" value="KAE8305023.1"/>
    <property type="molecule type" value="Genomic_DNA"/>
</dbReference>
<dbReference type="GeneID" id="5702323"/>
<evidence type="ECO:0000313" key="2">
    <source>
        <dbReference type="Proteomes" id="UP000001548"/>
    </source>
</evidence>
<dbReference type="KEGG" id="gla:GL50803_003342"/>
<organism evidence="1 2">
    <name type="scientific">Giardia intestinalis (strain ATCC 50803 / WB clone C6)</name>
    <name type="common">Giardia lamblia</name>
    <dbReference type="NCBI Taxonomy" id="184922"/>
    <lineage>
        <taxon>Eukaryota</taxon>
        <taxon>Metamonada</taxon>
        <taxon>Diplomonadida</taxon>
        <taxon>Hexamitidae</taxon>
        <taxon>Giardiinae</taxon>
        <taxon>Giardia</taxon>
    </lineage>
</organism>
<name>A8B674_GIAIC</name>
<keyword evidence="2" id="KW-1185">Reference proteome</keyword>
<dbReference type="VEuPathDB" id="GiardiaDB:GL50803_3342"/>
<dbReference type="HOGENOM" id="CLU_299464_0_0_1"/>